<proteinExistence type="predicted"/>
<dbReference type="Pfam" id="PF00078">
    <property type="entry name" value="RVT_1"/>
    <property type="match status" value="1"/>
</dbReference>
<accession>A0AAP0BWS1</accession>
<evidence type="ECO:0000313" key="3">
    <source>
        <dbReference type="Proteomes" id="UP001418222"/>
    </source>
</evidence>
<reference evidence="2 3" key="1">
    <citation type="journal article" date="2022" name="Nat. Plants">
        <title>Genomes of leafy and leafless Platanthera orchids illuminate the evolution of mycoheterotrophy.</title>
        <authorList>
            <person name="Li M.H."/>
            <person name="Liu K.W."/>
            <person name="Li Z."/>
            <person name="Lu H.C."/>
            <person name="Ye Q.L."/>
            <person name="Zhang D."/>
            <person name="Wang J.Y."/>
            <person name="Li Y.F."/>
            <person name="Zhong Z.M."/>
            <person name="Liu X."/>
            <person name="Yu X."/>
            <person name="Liu D.K."/>
            <person name="Tu X.D."/>
            <person name="Liu B."/>
            <person name="Hao Y."/>
            <person name="Liao X.Y."/>
            <person name="Jiang Y.T."/>
            <person name="Sun W.H."/>
            <person name="Chen J."/>
            <person name="Chen Y.Q."/>
            <person name="Ai Y."/>
            <person name="Zhai J.W."/>
            <person name="Wu S.S."/>
            <person name="Zhou Z."/>
            <person name="Hsiao Y.Y."/>
            <person name="Wu W.L."/>
            <person name="Chen Y.Y."/>
            <person name="Lin Y.F."/>
            <person name="Hsu J.L."/>
            <person name="Li C.Y."/>
            <person name="Wang Z.W."/>
            <person name="Zhao X."/>
            <person name="Zhong W.Y."/>
            <person name="Ma X.K."/>
            <person name="Ma L."/>
            <person name="Huang J."/>
            <person name="Chen G.Z."/>
            <person name="Huang M.Z."/>
            <person name="Huang L."/>
            <person name="Peng D.H."/>
            <person name="Luo Y.B."/>
            <person name="Zou S.Q."/>
            <person name="Chen S.P."/>
            <person name="Lan S."/>
            <person name="Tsai W.C."/>
            <person name="Van de Peer Y."/>
            <person name="Liu Z.J."/>
        </authorList>
    </citation>
    <scope>NUCLEOTIDE SEQUENCE [LARGE SCALE GENOMIC DNA]</scope>
    <source>
        <strain evidence="2">Lor287</strain>
    </source>
</reference>
<evidence type="ECO:0000259" key="1">
    <source>
        <dbReference type="Pfam" id="PF00078"/>
    </source>
</evidence>
<feature type="domain" description="Reverse transcriptase" evidence="1">
    <location>
        <begin position="3"/>
        <end position="127"/>
    </location>
</feature>
<dbReference type="InterPro" id="IPR043128">
    <property type="entry name" value="Rev_trsase/Diguanyl_cyclase"/>
</dbReference>
<evidence type="ECO:0000313" key="2">
    <source>
        <dbReference type="EMBL" id="KAK8951666.1"/>
    </source>
</evidence>
<comment type="caution">
    <text evidence="2">The sequence shown here is derived from an EMBL/GenBank/DDBJ whole genome shotgun (WGS) entry which is preliminary data.</text>
</comment>
<dbReference type="SUPFAM" id="SSF56672">
    <property type="entry name" value="DNA/RNA polymerases"/>
    <property type="match status" value="1"/>
</dbReference>
<dbReference type="PANTHER" id="PTHR24559">
    <property type="entry name" value="TRANSPOSON TY3-I GAG-POL POLYPROTEIN"/>
    <property type="match status" value="1"/>
</dbReference>
<dbReference type="InterPro" id="IPR053134">
    <property type="entry name" value="RNA-dir_DNA_polymerase"/>
</dbReference>
<dbReference type="Proteomes" id="UP001418222">
    <property type="component" value="Unassembled WGS sequence"/>
</dbReference>
<dbReference type="PANTHER" id="PTHR24559:SF444">
    <property type="entry name" value="REVERSE TRANSCRIPTASE DOMAIN-CONTAINING PROTEIN"/>
    <property type="match status" value="1"/>
</dbReference>
<dbReference type="Gene3D" id="3.30.70.270">
    <property type="match status" value="1"/>
</dbReference>
<organism evidence="2 3">
    <name type="scientific">Platanthera zijinensis</name>
    <dbReference type="NCBI Taxonomy" id="2320716"/>
    <lineage>
        <taxon>Eukaryota</taxon>
        <taxon>Viridiplantae</taxon>
        <taxon>Streptophyta</taxon>
        <taxon>Embryophyta</taxon>
        <taxon>Tracheophyta</taxon>
        <taxon>Spermatophyta</taxon>
        <taxon>Magnoliopsida</taxon>
        <taxon>Liliopsida</taxon>
        <taxon>Asparagales</taxon>
        <taxon>Orchidaceae</taxon>
        <taxon>Orchidoideae</taxon>
        <taxon>Orchideae</taxon>
        <taxon>Orchidinae</taxon>
        <taxon>Platanthera</taxon>
    </lineage>
</organism>
<dbReference type="InterPro" id="IPR000477">
    <property type="entry name" value="RT_dom"/>
</dbReference>
<dbReference type="CDD" id="cd01647">
    <property type="entry name" value="RT_LTR"/>
    <property type="match status" value="1"/>
</dbReference>
<dbReference type="InterPro" id="IPR043502">
    <property type="entry name" value="DNA/RNA_pol_sf"/>
</dbReference>
<sequence>MMCADYTNLNQACPKDSFPLLRIDQLVDSIVGHQLLSFMDTYSGYNQIRMDPADEEHTAFRTDKGIYCYKVMSFGLKNVGAIYQRLMNKVFKELIGRSMEVYVDDMLVKSVRREDHLEDLEKCFRILR</sequence>
<protein>
    <recommendedName>
        <fullName evidence="1">Reverse transcriptase domain-containing protein</fullName>
    </recommendedName>
</protein>
<gene>
    <name evidence="2" type="ORF">KSP39_PZI003233</name>
</gene>
<dbReference type="EMBL" id="JBBWWQ010000003">
    <property type="protein sequence ID" value="KAK8951666.1"/>
    <property type="molecule type" value="Genomic_DNA"/>
</dbReference>
<keyword evidence="3" id="KW-1185">Reference proteome</keyword>
<dbReference type="Gene3D" id="3.10.10.10">
    <property type="entry name" value="HIV Type 1 Reverse Transcriptase, subunit A, domain 1"/>
    <property type="match status" value="1"/>
</dbReference>
<name>A0AAP0BWS1_9ASPA</name>
<dbReference type="AlphaFoldDB" id="A0AAP0BWS1"/>